<evidence type="ECO:0000313" key="3">
    <source>
        <dbReference type="EMBL" id="EEC46458.1"/>
    </source>
</evidence>
<dbReference type="AlphaFoldDB" id="B7G4H9"/>
<dbReference type="EMBL" id="CM000616">
    <property type="protein sequence ID" value="EEC46458.1"/>
    <property type="molecule type" value="Genomic_DNA"/>
</dbReference>
<dbReference type="PaxDb" id="2850-Phatr47675"/>
<reference evidence="4" key="2">
    <citation type="submission" date="2008-08" db="EMBL/GenBank/DDBJ databases">
        <authorList>
            <consortium name="Diatom Consortium"/>
            <person name="Grigoriev I."/>
            <person name="Grimwood J."/>
            <person name="Kuo A."/>
            <person name="Otillar R.P."/>
            <person name="Salamov A."/>
            <person name="Detter J.C."/>
            <person name="Lindquist E."/>
            <person name="Shapiro H."/>
            <person name="Lucas S."/>
            <person name="Glavina del Rio T."/>
            <person name="Pitluck S."/>
            <person name="Rokhsar D."/>
            <person name="Bowler C."/>
        </authorList>
    </citation>
    <scope>GENOME REANNOTATION</scope>
    <source>
        <strain evidence="4">CCAP 1055/1</strain>
    </source>
</reference>
<dbReference type="eggNOG" id="KOG1426">
    <property type="taxonomic scope" value="Eukaryota"/>
</dbReference>
<dbReference type="KEGG" id="pti:PHATRDRAFT_47675"/>
<keyword evidence="4" id="KW-1185">Reference proteome</keyword>
<dbReference type="InParanoid" id="B7G4H9"/>
<dbReference type="PROSITE" id="PS50012">
    <property type="entry name" value="RCC1_3"/>
    <property type="match status" value="4"/>
</dbReference>
<name>B7G4H9_PHATC</name>
<feature type="repeat" description="RCC1" evidence="2">
    <location>
        <begin position="265"/>
        <end position="329"/>
    </location>
</feature>
<dbReference type="Pfam" id="PF13540">
    <property type="entry name" value="RCC1_2"/>
    <property type="match status" value="3"/>
</dbReference>
<dbReference type="GeneID" id="7202871"/>
<feature type="repeat" description="RCC1" evidence="2">
    <location>
        <begin position="198"/>
        <end position="264"/>
    </location>
</feature>
<reference evidence="3 4" key="1">
    <citation type="journal article" date="2008" name="Nature">
        <title>The Phaeodactylum genome reveals the evolutionary history of diatom genomes.</title>
        <authorList>
            <person name="Bowler C."/>
            <person name="Allen A.E."/>
            <person name="Badger J.H."/>
            <person name="Grimwood J."/>
            <person name="Jabbari K."/>
            <person name="Kuo A."/>
            <person name="Maheswari U."/>
            <person name="Martens C."/>
            <person name="Maumus F."/>
            <person name="Otillar R.P."/>
            <person name="Rayko E."/>
            <person name="Salamov A."/>
            <person name="Vandepoele K."/>
            <person name="Beszteri B."/>
            <person name="Gruber A."/>
            <person name="Heijde M."/>
            <person name="Katinka M."/>
            <person name="Mock T."/>
            <person name="Valentin K."/>
            <person name="Verret F."/>
            <person name="Berges J.A."/>
            <person name="Brownlee C."/>
            <person name="Cadoret J.P."/>
            <person name="Chiovitti A."/>
            <person name="Choi C.J."/>
            <person name="Coesel S."/>
            <person name="De Martino A."/>
            <person name="Detter J.C."/>
            <person name="Durkin C."/>
            <person name="Falciatore A."/>
            <person name="Fournet J."/>
            <person name="Haruta M."/>
            <person name="Huysman M.J."/>
            <person name="Jenkins B.D."/>
            <person name="Jiroutova K."/>
            <person name="Jorgensen R.E."/>
            <person name="Joubert Y."/>
            <person name="Kaplan A."/>
            <person name="Kroger N."/>
            <person name="Kroth P.G."/>
            <person name="La Roche J."/>
            <person name="Lindquist E."/>
            <person name="Lommer M."/>
            <person name="Martin-Jezequel V."/>
            <person name="Lopez P.J."/>
            <person name="Lucas S."/>
            <person name="Mangogna M."/>
            <person name="McGinnis K."/>
            <person name="Medlin L.K."/>
            <person name="Montsant A."/>
            <person name="Oudot-Le Secq M.P."/>
            <person name="Napoli C."/>
            <person name="Obornik M."/>
            <person name="Parker M.S."/>
            <person name="Petit J.L."/>
            <person name="Porcel B.M."/>
            <person name="Poulsen N."/>
            <person name="Robison M."/>
            <person name="Rychlewski L."/>
            <person name="Rynearson T.A."/>
            <person name="Schmutz J."/>
            <person name="Shapiro H."/>
            <person name="Siaut M."/>
            <person name="Stanley M."/>
            <person name="Sussman M.R."/>
            <person name="Taylor A.R."/>
            <person name="Vardi A."/>
            <person name="von Dassow P."/>
            <person name="Vyverman W."/>
            <person name="Willis A."/>
            <person name="Wyrwicz L.S."/>
            <person name="Rokhsar D.S."/>
            <person name="Weissenbach J."/>
            <person name="Armbrust E.V."/>
            <person name="Green B.R."/>
            <person name="Van de Peer Y."/>
            <person name="Grigoriev I.V."/>
        </authorList>
    </citation>
    <scope>NUCLEOTIDE SEQUENCE [LARGE SCALE GENOMIC DNA]</scope>
    <source>
        <strain evidence="3 4">CCAP 1055/1</strain>
    </source>
</reference>
<evidence type="ECO:0000256" key="2">
    <source>
        <dbReference type="PROSITE-ProRule" id="PRU00235"/>
    </source>
</evidence>
<proteinExistence type="predicted"/>
<dbReference type="PANTHER" id="PTHR22870:SF408">
    <property type="entry name" value="OS09G0560450 PROTEIN"/>
    <property type="match status" value="1"/>
</dbReference>
<dbReference type="Gene3D" id="2.130.10.30">
    <property type="entry name" value="Regulator of chromosome condensation 1/beta-lactamase-inhibitor protein II"/>
    <property type="match status" value="2"/>
</dbReference>
<dbReference type="PANTHER" id="PTHR22870">
    <property type="entry name" value="REGULATOR OF CHROMOSOME CONDENSATION"/>
    <property type="match status" value="1"/>
</dbReference>
<sequence length="491" mass="54438">MFKREASKRAERLIELLRKESNLNWIARRTFAVYAVGSGWTGAFGNGRFDQEISGHNDEEEAGSPLKIYDGSVKDISLGWGHTAILTEDRRLLLAGRPHDFSVLLRLRRLPLWVRNYAINSSINEFRGLDSRSVHPIALIGRLITWLAIRFKYPTTELEAARRHSIFPELAEIALPDSEVPSSVSCSAALTAIVTESGKVYAFGLNGFGQCGIGMTSNHVWNPSSPLRGLTSEFANQPRGEMEQSYPVVDVALGLQHGICLNEVGEVFCWGKGERGQLGQGLITTEAHTALPVKRAFTLGEKMKPQYQTIGQVTQIDAGMIHCAALTKDNEVLIWGKHVLPLLPGDENKKVSSDARLPYILPGLPKGVRVERIACGSHHTAILLDDGSVYAAGIATHTKEPIHEAVQILPPGVVNRPVRQFDAHMDRTTIVGADGRQVLQLHLWKDEELREFAAFTPAWVDHILDENPFAKISMIHRSWIHSVVVTEEQIE</sequence>
<evidence type="ECO:0000256" key="1">
    <source>
        <dbReference type="ARBA" id="ARBA00022737"/>
    </source>
</evidence>
<feature type="repeat" description="RCC1" evidence="2">
    <location>
        <begin position="31"/>
        <end position="89"/>
    </location>
</feature>
<dbReference type="RefSeq" id="XP_002181918.1">
    <property type="nucleotide sequence ID" value="XM_002181882.1"/>
</dbReference>
<organism evidence="3 4">
    <name type="scientific">Phaeodactylum tricornutum (strain CCAP 1055/1)</name>
    <dbReference type="NCBI Taxonomy" id="556484"/>
    <lineage>
        <taxon>Eukaryota</taxon>
        <taxon>Sar</taxon>
        <taxon>Stramenopiles</taxon>
        <taxon>Ochrophyta</taxon>
        <taxon>Bacillariophyta</taxon>
        <taxon>Bacillariophyceae</taxon>
        <taxon>Bacillariophycidae</taxon>
        <taxon>Naviculales</taxon>
        <taxon>Phaeodactylaceae</taxon>
        <taxon>Phaeodactylum</taxon>
    </lineage>
</organism>
<dbReference type="SUPFAM" id="SSF50985">
    <property type="entry name" value="RCC1/BLIP-II"/>
    <property type="match status" value="1"/>
</dbReference>
<dbReference type="Proteomes" id="UP000000759">
    <property type="component" value="Chromosome 14"/>
</dbReference>
<dbReference type="InterPro" id="IPR051210">
    <property type="entry name" value="Ub_ligase/GEF_domain"/>
</dbReference>
<evidence type="ECO:0000313" key="4">
    <source>
        <dbReference type="Proteomes" id="UP000000759"/>
    </source>
</evidence>
<dbReference type="OrthoDB" id="8068875at2759"/>
<dbReference type="InterPro" id="IPR009091">
    <property type="entry name" value="RCC1/BLIP-II"/>
</dbReference>
<gene>
    <name evidence="3" type="ORF">PHATRDRAFT_47675</name>
</gene>
<keyword evidence="1" id="KW-0677">Repeat</keyword>
<accession>B7G4H9</accession>
<feature type="repeat" description="RCC1" evidence="2">
    <location>
        <begin position="330"/>
        <end position="386"/>
    </location>
</feature>
<dbReference type="HOGENOM" id="CLU_539146_0_0_1"/>
<protein>
    <submittedName>
        <fullName evidence="3">Uncharacterized protein</fullName>
    </submittedName>
</protein>
<dbReference type="STRING" id="556484.B7G4H9"/>
<dbReference type="InterPro" id="IPR000408">
    <property type="entry name" value="Reg_chr_condens"/>
</dbReference>